<reference evidence="8" key="1">
    <citation type="submission" date="2016-10" db="EMBL/GenBank/DDBJ databases">
        <authorList>
            <person name="Varghese N."/>
            <person name="Submissions S."/>
        </authorList>
    </citation>
    <scope>NUCLEOTIDE SEQUENCE [LARGE SCALE GENOMIC DNA]</scope>
    <source>
        <strain evidence="8">DSM 100420</strain>
    </source>
</reference>
<evidence type="ECO:0000313" key="7">
    <source>
        <dbReference type="EMBL" id="SDY37191.1"/>
    </source>
</evidence>
<dbReference type="PANTHER" id="PTHR37422:SF13">
    <property type="entry name" value="LIPOPOLYSACCHARIDE BIOSYNTHESIS PROTEIN PA4999-RELATED"/>
    <property type="match status" value="1"/>
</dbReference>
<keyword evidence="3 5" id="KW-1133">Transmembrane helix</keyword>
<evidence type="ECO:0000313" key="8">
    <source>
        <dbReference type="Proteomes" id="UP000198914"/>
    </source>
</evidence>
<feature type="transmembrane region" description="Helical" evidence="5">
    <location>
        <begin position="114"/>
        <end position="132"/>
    </location>
</feature>
<feature type="transmembrane region" description="Helical" evidence="5">
    <location>
        <begin position="208"/>
        <end position="241"/>
    </location>
</feature>
<feature type="transmembrane region" description="Helical" evidence="5">
    <location>
        <begin position="25"/>
        <end position="45"/>
    </location>
</feature>
<keyword evidence="7" id="KW-0436">Ligase</keyword>
<feature type="transmembrane region" description="Helical" evidence="5">
    <location>
        <begin position="138"/>
        <end position="159"/>
    </location>
</feature>
<evidence type="ECO:0000256" key="3">
    <source>
        <dbReference type="ARBA" id="ARBA00022989"/>
    </source>
</evidence>
<keyword evidence="4 5" id="KW-0472">Membrane</keyword>
<dbReference type="Proteomes" id="UP000198914">
    <property type="component" value="Unassembled WGS sequence"/>
</dbReference>
<feature type="transmembrane region" description="Helical" evidence="5">
    <location>
        <begin position="88"/>
        <end position="107"/>
    </location>
</feature>
<keyword evidence="8" id="KW-1185">Reference proteome</keyword>
<evidence type="ECO:0000256" key="4">
    <source>
        <dbReference type="ARBA" id="ARBA00023136"/>
    </source>
</evidence>
<dbReference type="EMBL" id="FNPX01000001">
    <property type="protein sequence ID" value="SDY37191.1"/>
    <property type="molecule type" value="Genomic_DNA"/>
</dbReference>
<dbReference type="Pfam" id="PF04932">
    <property type="entry name" value="Wzy_C"/>
    <property type="match status" value="1"/>
</dbReference>
<protein>
    <submittedName>
        <fullName evidence="7">O-antigen ligase</fullName>
    </submittedName>
</protein>
<evidence type="ECO:0000256" key="2">
    <source>
        <dbReference type="ARBA" id="ARBA00022692"/>
    </source>
</evidence>
<keyword evidence="2 5" id="KW-0812">Transmembrane</keyword>
<dbReference type="GO" id="GO:0016020">
    <property type="term" value="C:membrane"/>
    <property type="evidence" value="ECO:0007669"/>
    <property type="project" value="UniProtKB-SubCell"/>
</dbReference>
<sequence>MSDIAHPSVSRHVPGLWVNWRTIEWVGAAGSIFLLSGAVFPLLLMSISGTLGGGERALLRMLQVPVILFTFGILARHPGPLLLAMRRTYPMVILIMMAFASVVWSIAPSISMRRAVALVASIVLAYFLAVRFTPRQLLVLFASVIGVCLGLSLVAALLVPQFALMPDGTGLRGVYSHKNVLGWASSLGFILSLGLIGDGARNLRRAGIVLLGMSVVCLALSTSSTGVFASTVSLILTGFYALLRRASGLRRAVLILVALQLAAVALLLLGTVLVPLLEHMGKDATLTGRVPLWELVDVYIAERFWTGYGYQAFWVPWNPDAQSIIQTLRWTPPHAHNGFRDVLLSFGAGGLFLLAWTILTAVRRAAWLHCNQPDGGWGWMNVTIGAMLVLNLSESSFLAQNDIQWLLMMTVIASVALYGGGIRRGVAPETV</sequence>
<dbReference type="PANTHER" id="PTHR37422">
    <property type="entry name" value="TEICHURONIC ACID BIOSYNTHESIS PROTEIN TUAE"/>
    <property type="match status" value="1"/>
</dbReference>
<organism evidence="7 8">
    <name type="scientific">Jannaschia faecimaris</name>
    <dbReference type="NCBI Taxonomy" id="1244108"/>
    <lineage>
        <taxon>Bacteria</taxon>
        <taxon>Pseudomonadati</taxon>
        <taxon>Pseudomonadota</taxon>
        <taxon>Alphaproteobacteria</taxon>
        <taxon>Rhodobacterales</taxon>
        <taxon>Roseobacteraceae</taxon>
        <taxon>Jannaschia</taxon>
    </lineage>
</organism>
<feature type="transmembrane region" description="Helical" evidence="5">
    <location>
        <begin position="57"/>
        <end position="76"/>
    </location>
</feature>
<dbReference type="InterPro" id="IPR007016">
    <property type="entry name" value="O-antigen_ligase-rel_domated"/>
</dbReference>
<dbReference type="InterPro" id="IPR051533">
    <property type="entry name" value="WaaL-like"/>
</dbReference>
<feature type="transmembrane region" description="Helical" evidence="5">
    <location>
        <begin position="253"/>
        <end position="277"/>
    </location>
</feature>
<feature type="domain" description="O-antigen ligase-related" evidence="6">
    <location>
        <begin position="211"/>
        <end position="354"/>
    </location>
</feature>
<proteinExistence type="predicted"/>
<feature type="transmembrane region" description="Helical" evidence="5">
    <location>
        <begin position="405"/>
        <end position="422"/>
    </location>
</feature>
<dbReference type="AlphaFoldDB" id="A0A1H3JB84"/>
<feature type="transmembrane region" description="Helical" evidence="5">
    <location>
        <begin position="180"/>
        <end position="196"/>
    </location>
</feature>
<evidence type="ECO:0000259" key="6">
    <source>
        <dbReference type="Pfam" id="PF04932"/>
    </source>
</evidence>
<dbReference type="STRING" id="1244108.SAMN05444004_101270"/>
<gene>
    <name evidence="7" type="ORF">SAMN05444004_101270</name>
</gene>
<accession>A0A1H3JB84</accession>
<evidence type="ECO:0000256" key="5">
    <source>
        <dbReference type="SAM" id="Phobius"/>
    </source>
</evidence>
<dbReference type="GO" id="GO:0016874">
    <property type="term" value="F:ligase activity"/>
    <property type="evidence" value="ECO:0007669"/>
    <property type="project" value="UniProtKB-KW"/>
</dbReference>
<feature type="transmembrane region" description="Helical" evidence="5">
    <location>
        <begin position="374"/>
        <end position="393"/>
    </location>
</feature>
<feature type="transmembrane region" description="Helical" evidence="5">
    <location>
        <begin position="342"/>
        <end position="362"/>
    </location>
</feature>
<comment type="subcellular location">
    <subcellularLocation>
        <location evidence="1">Membrane</location>
        <topology evidence="1">Multi-pass membrane protein</topology>
    </subcellularLocation>
</comment>
<name>A0A1H3JB84_9RHOB</name>
<evidence type="ECO:0000256" key="1">
    <source>
        <dbReference type="ARBA" id="ARBA00004141"/>
    </source>
</evidence>